<feature type="region of interest" description="Disordered" evidence="1">
    <location>
        <begin position="31"/>
        <end position="77"/>
    </location>
</feature>
<name>A0A6A6YAE0_9PEZI</name>
<dbReference type="EMBL" id="MU003710">
    <property type="protein sequence ID" value="KAF2805085.1"/>
    <property type="molecule type" value="Genomic_DNA"/>
</dbReference>
<sequence length="135" mass="14526">MTFRNTDGTLWTDDRRFYLDARTNSWVPCMQPSTASTASTASTSSATNTAGDSAPNHNYYNLPASWPPSATGAQDPWITQQPAQPVNVLNRPTPGVPVPSPANIYILLEVREAASRSPFLAAFVEAADRTSRGGL</sequence>
<accession>A0A6A6YAE0</accession>
<reference evidence="2 4" key="1">
    <citation type="journal article" date="2020" name="Stud. Mycol.">
        <title>101 Dothideomycetes genomes: a test case for predicting lifestyles and emergence of pathogens.</title>
        <authorList>
            <person name="Haridas S."/>
            <person name="Albert R."/>
            <person name="Binder M."/>
            <person name="Bloem J."/>
            <person name="Labutti K."/>
            <person name="Salamov A."/>
            <person name="Andreopoulos B."/>
            <person name="Baker S."/>
            <person name="Barry K."/>
            <person name="Bills G."/>
            <person name="Bluhm B."/>
            <person name="Cannon C."/>
            <person name="Castanera R."/>
            <person name="Culley D."/>
            <person name="Daum C."/>
            <person name="Ezra D."/>
            <person name="Gonzalez J."/>
            <person name="Henrissat B."/>
            <person name="Kuo A."/>
            <person name="Liang C."/>
            <person name="Lipzen A."/>
            <person name="Lutzoni F."/>
            <person name="Magnuson J."/>
            <person name="Mondo S."/>
            <person name="Nolan M."/>
            <person name="Ohm R."/>
            <person name="Pangilinan J."/>
            <person name="Park H.-J."/>
            <person name="Ramirez L."/>
            <person name="Alfaro M."/>
            <person name="Sun H."/>
            <person name="Tritt A."/>
            <person name="Yoshinaga Y."/>
            <person name="Zwiers L.-H."/>
            <person name="Turgeon B."/>
            <person name="Goodwin S."/>
            <person name="Spatafora J."/>
            <person name="Crous P."/>
            <person name="Grigoriev I."/>
        </authorList>
    </citation>
    <scope>NUCLEOTIDE SEQUENCE</scope>
    <source>
        <strain evidence="2 4">CBS 304.34</strain>
    </source>
</reference>
<dbReference type="GeneID" id="54461751"/>
<protein>
    <submittedName>
        <fullName evidence="2 4">Uncharacterized protein</fullName>
    </submittedName>
</protein>
<gene>
    <name evidence="2 4" type="ORF">BDZ99DRAFT_466749</name>
</gene>
<proteinExistence type="predicted"/>
<evidence type="ECO:0000313" key="4">
    <source>
        <dbReference type="RefSeq" id="XP_033572049.1"/>
    </source>
</evidence>
<dbReference type="RefSeq" id="XP_033572049.1">
    <property type="nucleotide sequence ID" value="XM_033720858.1"/>
</dbReference>
<keyword evidence="3" id="KW-1185">Reference proteome</keyword>
<reference evidence="4" key="3">
    <citation type="submission" date="2025-04" db="UniProtKB">
        <authorList>
            <consortium name="RefSeq"/>
        </authorList>
    </citation>
    <scope>IDENTIFICATION</scope>
    <source>
        <strain evidence="4">CBS 304.34</strain>
    </source>
</reference>
<reference evidence="4" key="2">
    <citation type="submission" date="2020-04" db="EMBL/GenBank/DDBJ databases">
        <authorList>
            <consortium name="NCBI Genome Project"/>
        </authorList>
    </citation>
    <scope>NUCLEOTIDE SEQUENCE</scope>
    <source>
        <strain evidence="4">CBS 304.34</strain>
    </source>
</reference>
<evidence type="ECO:0000313" key="2">
    <source>
        <dbReference type="EMBL" id="KAF2805085.1"/>
    </source>
</evidence>
<evidence type="ECO:0000313" key="3">
    <source>
        <dbReference type="Proteomes" id="UP000504636"/>
    </source>
</evidence>
<evidence type="ECO:0000256" key="1">
    <source>
        <dbReference type="SAM" id="MobiDB-lite"/>
    </source>
</evidence>
<feature type="compositionally biased region" description="Low complexity" evidence="1">
    <location>
        <begin position="33"/>
        <end position="50"/>
    </location>
</feature>
<organism evidence="2">
    <name type="scientific">Mytilinidion resinicola</name>
    <dbReference type="NCBI Taxonomy" id="574789"/>
    <lineage>
        <taxon>Eukaryota</taxon>
        <taxon>Fungi</taxon>
        <taxon>Dikarya</taxon>
        <taxon>Ascomycota</taxon>
        <taxon>Pezizomycotina</taxon>
        <taxon>Dothideomycetes</taxon>
        <taxon>Pleosporomycetidae</taxon>
        <taxon>Mytilinidiales</taxon>
        <taxon>Mytilinidiaceae</taxon>
        <taxon>Mytilinidion</taxon>
    </lineage>
</organism>
<dbReference type="AlphaFoldDB" id="A0A6A6YAE0"/>
<dbReference type="Proteomes" id="UP000504636">
    <property type="component" value="Unplaced"/>
</dbReference>